<dbReference type="InterPro" id="IPR018378">
    <property type="entry name" value="C-type_lectin_CS"/>
</dbReference>
<evidence type="ECO:0000259" key="4">
    <source>
        <dbReference type="PROSITE" id="PS50041"/>
    </source>
</evidence>
<evidence type="ECO:0000313" key="6">
    <source>
        <dbReference type="Proteomes" id="UP000472264"/>
    </source>
</evidence>
<reference evidence="5" key="1">
    <citation type="submission" date="2021-04" db="EMBL/GenBank/DDBJ databases">
        <authorList>
            <consortium name="Wellcome Sanger Institute Data Sharing"/>
        </authorList>
    </citation>
    <scope>NUCLEOTIDE SEQUENCE [LARGE SCALE GENOMIC DNA]</scope>
</reference>
<evidence type="ECO:0000256" key="2">
    <source>
        <dbReference type="SAM" id="Coils"/>
    </source>
</evidence>
<dbReference type="InParanoid" id="A0A665WFU6"/>
<dbReference type="PANTHER" id="PTHR22803">
    <property type="entry name" value="MANNOSE, PHOSPHOLIPASE, LECTIN RECEPTOR RELATED"/>
    <property type="match status" value="1"/>
</dbReference>
<keyword evidence="3" id="KW-0812">Transmembrane</keyword>
<dbReference type="PROSITE" id="PS00615">
    <property type="entry name" value="C_TYPE_LECTIN_1"/>
    <property type="match status" value="1"/>
</dbReference>
<dbReference type="Gene3D" id="3.10.100.10">
    <property type="entry name" value="Mannose-Binding Protein A, subunit A"/>
    <property type="match status" value="1"/>
</dbReference>
<keyword evidence="1" id="KW-1015">Disulfide bond</keyword>
<evidence type="ECO:0000313" key="5">
    <source>
        <dbReference type="Ensembl" id="ENSENLP00000042848.1"/>
    </source>
</evidence>
<dbReference type="OMA" id="EDCAAMY"/>
<protein>
    <recommendedName>
        <fullName evidence="4">C-type lectin domain-containing protein</fullName>
    </recommendedName>
</protein>
<reference evidence="5" key="2">
    <citation type="submission" date="2025-08" db="UniProtKB">
        <authorList>
            <consortium name="Ensembl"/>
        </authorList>
    </citation>
    <scope>IDENTIFICATION</scope>
</reference>
<dbReference type="InterPro" id="IPR016187">
    <property type="entry name" value="CTDL_fold"/>
</dbReference>
<feature type="coiled-coil region" evidence="2">
    <location>
        <begin position="84"/>
        <end position="132"/>
    </location>
</feature>
<name>A0A665WFU6_ECHNA</name>
<organism evidence="5 6">
    <name type="scientific">Echeneis naucrates</name>
    <name type="common">Live sharksucker</name>
    <dbReference type="NCBI Taxonomy" id="173247"/>
    <lineage>
        <taxon>Eukaryota</taxon>
        <taxon>Metazoa</taxon>
        <taxon>Chordata</taxon>
        <taxon>Craniata</taxon>
        <taxon>Vertebrata</taxon>
        <taxon>Euteleostomi</taxon>
        <taxon>Actinopterygii</taxon>
        <taxon>Neopterygii</taxon>
        <taxon>Teleostei</taxon>
        <taxon>Neoteleostei</taxon>
        <taxon>Acanthomorphata</taxon>
        <taxon>Carangaria</taxon>
        <taxon>Carangiformes</taxon>
        <taxon>Echeneidae</taxon>
        <taxon>Echeneis</taxon>
    </lineage>
</organism>
<dbReference type="InterPro" id="IPR016186">
    <property type="entry name" value="C-type_lectin-like/link_sf"/>
</dbReference>
<dbReference type="SMART" id="SM00034">
    <property type="entry name" value="CLECT"/>
    <property type="match status" value="1"/>
</dbReference>
<keyword evidence="2" id="KW-0175">Coiled coil</keyword>
<proteinExistence type="predicted"/>
<sequence length="286" mass="32704">FSTDDQTLCLNQEKVLSASVVRPESRMNRYKLVAGGLAVLAVILLAIDIGLGVYYSKLTSGQITDINGEILRLQGVYKSAVQSRDDTRRELEKELAEIAQTKWELEHQKKRNRDYEKQVDKLQVEISALKSHLPLIKEGCRHCLPGWSFIQSTCFYIPFSDTVARRSWLQARQFCTNQGGDLAVIDSLEKTVALTNLISSYHDSTRAMHLSGFWIGLRDVEEEGTWKWLNGRRLTEGYWNDGEPNNQNNEDCAATYPRANPFKAWNDAPCSYNLKWICEMVPRYSD</sequence>
<reference evidence="5" key="3">
    <citation type="submission" date="2025-09" db="UniProtKB">
        <authorList>
            <consortium name="Ensembl"/>
        </authorList>
    </citation>
    <scope>IDENTIFICATION</scope>
</reference>
<dbReference type="Pfam" id="PF00059">
    <property type="entry name" value="Lectin_C"/>
    <property type="match status" value="1"/>
</dbReference>
<dbReference type="Ensembl" id="ENSENLT00000043943.1">
    <property type="protein sequence ID" value="ENSENLP00000042848.1"/>
    <property type="gene ID" value="ENSENLG00000018314.1"/>
</dbReference>
<dbReference type="Proteomes" id="UP000472264">
    <property type="component" value="Chromosome 22"/>
</dbReference>
<feature type="transmembrane region" description="Helical" evidence="3">
    <location>
        <begin position="32"/>
        <end position="55"/>
    </location>
</feature>
<keyword evidence="3" id="KW-1133">Transmembrane helix</keyword>
<dbReference type="SUPFAM" id="SSF56436">
    <property type="entry name" value="C-type lectin-like"/>
    <property type="match status" value="1"/>
</dbReference>
<feature type="domain" description="C-type lectin" evidence="4">
    <location>
        <begin position="150"/>
        <end position="279"/>
    </location>
</feature>
<keyword evidence="6" id="KW-1185">Reference proteome</keyword>
<dbReference type="PROSITE" id="PS50041">
    <property type="entry name" value="C_TYPE_LECTIN_2"/>
    <property type="match status" value="1"/>
</dbReference>
<evidence type="ECO:0000256" key="1">
    <source>
        <dbReference type="ARBA" id="ARBA00023157"/>
    </source>
</evidence>
<dbReference type="InterPro" id="IPR001304">
    <property type="entry name" value="C-type_lectin-like"/>
</dbReference>
<dbReference type="AlphaFoldDB" id="A0A665WFU6"/>
<dbReference type="InterPro" id="IPR050111">
    <property type="entry name" value="C-type_lectin/snaclec_domain"/>
</dbReference>
<accession>A0A665WFU6</accession>
<keyword evidence="3" id="KW-0472">Membrane</keyword>
<evidence type="ECO:0000256" key="3">
    <source>
        <dbReference type="SAM" id="Phobius"/>
    </source>
</evidence>